<organism evidence="1">
    <name type="scientific">Anguilla anguilla</name>
    <name type="common">European freshwater eel</name>
    <name type="synonym">Muraena anguilla</name>
    <dbReference type="NCBI Taxonomy" id="7936"/>
    <lineage>
        <taxon>Eukaryota</taxon>
        <taxon>Metazoa</taxon>
        <taxon>Chordata</taxon>
        <taxon>Craniata</taxon>
        <taxon>Vertebrata</taxon>
        <taxon>Euteleostomi</taxon>
        <taxon>Actinopterygii</taxon>
        <taxon>Neopterygii</taxon>
        <taxon>Teleostei</taxon>
        <taxon>Anguilliformes</taxon>
        <taxon>Anguillidae</taxon>
        <taxon>Anguilla</taxon>
    </lineage>
</organism>
<accession>A0A0E9WV98</accession>
<dbReference type="AlphaFoldDB" id="A0A0E9WV98"/>
<evidence type="ECO:0000313" key="1">
    <source>
        <dbReference type="EMBL" id="JAH94131.1"/>
    </source>
</evidence>
<protein>
    <submittedName>
        <fullName evidence="1">Uncharacterized protein</fullName>
    </submittedName>
</protein>
<proteinExistence type="predicted"/>
<dbReference type="EMBL" id="GBXM01014446">
    <property type="protein sequence ID" value="JAH94131.1"/>
    <property type="molecule type" value="Transcribed_RNA"/>
</dbReference>
<name>A0A0E9WV98_ANGAN</name>
<reference evidence="1" key="2">
    <citation type="journal article" date="2015" name="Fish Shellfish Immunol.">
        <title>Early steps in the European eel (Anguilla anguilla)-Vibrio vulnificus interaction in the gills: Role of the RtxA13 toxin.</title>
        <authorList>
            <person name="Callol A."/>
            <person name="Pajuelo D."/>
            <person name="Ebbesson L."/>
            <person name="Teles M."/>
            <person name="MacKenzie S."/>
            <person name="Amaro C."/>
        </authorList>
    </citation>
    <scope>NUCLEOTIDE SEQUENCE</scope>
</reference>
<sequence>MNGGVGVVRLPGRPSDLGPIVSNGNLRPGEADTNWTYECVHYIRLNTVRLPFIQSKFTPNPTTPVLIFFYPHLLLLYQYQTH</sequence>
<reference evidence="1" key="1">
    <citation type="submission" date="2014-11" db="EMBL/GenBank/DDBJ databases">
        <authorList>
            <person name="Amaro Gonzalez C."/>
        </authorList>
    </citation>
    <scope>NUCLEOTIDE SEQUENCE</scope>
</reference>